<accession>A0ABQ1VXD8</accession>
<gene>
    <name evidence="1" type="ORF">GCM10010913_27530</name>
</gene>
<proteinExistence type="predicted"/>
<name>A0ABQ1VXD8_9BACL</name>
<reference evidence="2" key="1">
    <citation type="journal article" date="2019" name="Int. J. Syst. Evol. Microbiol.">
        <title>The Global Catalogue of Microorganisms (GCM) 10K type strain sequencing project: providing services to taxonomists for standard genome sequencing and annotation.</title>
        <authorList>
            <consortium name="The Broad Institute Genomics Platform"/>
            <consortium name="The Broad Institute Genome Sequencing Center for Infectious Disease"/>
            <person name="Wu L."/>
            <person name="Ma J."/>
        </authorList>
    </citation>
    <scope>NUCLEOTIDE SEQUENCE [LARGE SCALE GENOMIC DNA]</scope>
    <source>
        <strain evidence="2">CGMCC 1.15420</strain>
    </source>
</reference>
<evidence type="ECO:0000313" key="2">
    <source>
        <dbReference type="Proteomes" id="UP000608420"/>
    </source>
</evidence>
<dbReference type="Proteomes" id="UP000608420">
    <property type="component" value="Unassembled WGS sequence"/>
</dbReference>
<organism evidence="1 2">
    <name type="scientific">Paenibacillus aceti</name>
    <dbReference type="NCBI Taxonomy" id="1820010"/>
    <lineage>
        <taxon>Bacteria</taxon>
        <taxon>Bacillati</taxon>
        <taxon>Bacillota</taxon>
        <taxon>Bacilli</taxon>
        <taxon>Bacillales</taxon>
        <taxon>Paenibacillaceae</taxon>
        <taxon>Paenibacillus</taxon>
    </lineage>
</organism>
<sequence>MENEADLTRRYLLNSHSRGSLEEVISVDEPVELESGLVGLVDGDSSGNQLMNLFEGEQAGKAKTAEYLRQYYS</sequence>
<protein>
    <submittedName>
        <fullName evidence="1">Uncharacterized protein</fullName>
    </submittedName>
</protein>
<dbReference type="RefSeq" id="WP_120464804.1">
    <property type="nucleotide sequence ID" value="NZ_BMIW01000019.1"/>
</dbReference>
<comment type="caution">
    <text evidence="1">The sequence shown here is derived from an EMBL/GenBank/DDBJ whole genome shotgun (WGS) entry which is preliminary data.</text>
</comment>
<evidence type="ECO:0000313" key="1">
    <source>
        <dbReference type="EMBL" id="GGG04216.1"/>
    </source>
</evidence>
<keyword evidence="2" id="KW-1185">Reference proteome</keyword>
<dbReference type="EMBL" id="BMIW01000019">
    <property type="protein sequence ID" value="GGG04216.1"/>
    <property type="molecule type" value="Genomic_DNA"/>
</dbReference>